<dbReference type="EMBL" id="FXBB01000008">
    <property type="protein sequence ID" value="SMG22835.1"/>
    <property type="molecule type" value="Genomic_DNA"/>
</dbReference>
<dbReference type="InterPro" id="IPR017871">
    <property type="entry name" value="ABC_transporter-like_CS"/>
</dbReference>
<dbReference type="PANTHER" id="PTHR43790">
    <property type="entry name" value="CARBOHYDRATE TRANSPORT ATP-BINDING PROTEIN MG119-RELATED"/>
    <property type="match status" value="1"/>
</dbReference>
<evidence type="ECO:0000256" key="3">
    <source>
        <dbReference type="ARBA" id="ARBA00022741"/>
    </source>
</evidence>
<dbReference type="Pfam" id="PF00005">
    <property type="entry name" value="ABC_tran"/>
    <property type="match status" value="2"/>
</dbReference>
<proteinExistence type="predicted"/>
<organism evidence="6 7">
    <name type="scientific">Dethiosulfovibrio salsuginis</name>
    <dbReference type="NCBI Taxonomy" id="561720"/>
    <lineage>
        <taxon>Bacteria</taxon>
        <taxon>Thermotogati</taxon>
        <taxon>Synergistota</taxon>
        <taxon>Synergistia</taxon>
        <taxon>Synergistales</taxon>
        <taxon>Dethiosulfovibrionaceae</taxon>
        <taxon>Dethiosulfovibrio</taxon>
    </lineage>
</organism>
<dbReference type="AlphaFoldDB" id="A0A1X7J578"/>
<keyword evidence="2" id="KW-0677">Repeat</keyword>
<dbReference type="RefSeq" id="WP_085544213.1">
    <property type="nucleotide sequence ID" value="NZ_FXBB01000008.1"/>
</dbReference>
<evidence type="ECO:0000259" key="5">
    <source>
        <dbReference type="PROSITE" id="PS50893"/>
    </source>
</evidence>
<dbReference type="PROSITE" id="PS00211">
    <property type="entry name" value="ABC_TRANSPORTER_1"/>
    <property type="match status" value="1"/>
</dbReference>
<reference evidence="7" key="1">
    <citation type="submission" date="2017-04" db="EMBL/GenBank/DDBJ databases">
        <authorList>
            <person name="Varghese N."/>
            <person name="Submissions S."/>
        </authorList>
    </citation>
    <scope>NUCLEOTIDE SEQUENCE [LARGE SCALE GENOMIC DNA]</scope>
    <source>
        <strain evidence="7">USBA 82</strain>
    </source>
</reference>
<dbReference type="PANTHER" id="PTHR43790:SF9">
    <property type="entry name" value="GALACTOFURANOSE TRANSPORTER ATP-BINDING PROTEIN YTFR"/>
    <property type="match status" value="1"/>
</dbReference>
<gene>
    <name evidence="6" type="ORF">SAMN06275492_10870</name>
</gene>
<evidence type="ECO:0000256" key="1">
    <source>
        <dbReference type="ARBA" id="ARBA00022448"/>
    </source>
</evidence>
<keyword evidence="1" id="KW-0813">Transport</keyword>
<feature type="domain" description="ABC transporter" evidence="5">
    <location>
        <begin position="4"/>
        <end position="239"/>
    </location>
</feature>
<evidence type="ECO:0000313" key="7">
    <source>
        <dbReference type="Proteomes" id="UP000193355"/>
    </source>
</evidence>
<dbReference type="Proteomes" id="UP000193355">
    <property type="component" value="Unassembled WGS sequence"/>
</dbReference>
<sequence>MDRLSIKGLTKTFGPFVAVDDISVDIKGGTIHAVVGENGAGKSTIMKCIYGIHHPDRGEISMDGKPLYIRSPRDAMASGIGMVHQHFMLVPSMSVCRNVVLGDEPVKGLAFDLNRARSEVFRLIELYGLDISPDVPVGTLPVGLQQQVEILKLLYRQAEVLIFDEPTAVLSPKEVGRLFETLRGFKDAGKTVIFIAHNLGEVLDISDNISVMRKGSLIDTRPASELDKSSLAELMVGRAINLPSVTDGPVLSKTPLLELSGISVAGDSRPLLDDVSLKIHGGEVLGVAGITGNGQSELEEVISGLRESDGTVVIDGVDLTSSDSHRRRESGLAYIPEDRLKTGLAPLASLADNGLMGYQYQDRFRNGPFQNRAESLSHIDGIMDKYGVAAAHRAVQSGTLSGGNMQRLVMGRELEHDPKVLVVSQPTRGVDIGGAEEIHRHILDLRSRGSAVLLISSDLEEVLSLSDRVAVMFRGKIVALLSSKEATRDRVGRIMLEGEEGGDLE</sequence>
<evidence type="ECO:0000313" key="6">
    <source>
        <dbReference type="EMBL" id="SMG22835.1"/>
    </source>
</evidence>
<accession>A0A1X7J578</accession>
<name>A0A1X7J578_9BACT</name>
<evidence type="ECO:0000256" key="2">
    <source>
        <dbReference type="ARBA" id="ARBA00022737"/>
    </source>
</evidence>
<dbReference type="GO" id="GO:0016887">
    <property type="term" value="F:ATP hydrolysis activity"/>
    <property type="evidence" value="ECO:0007669"/>
    <property type="project" value="InterPro"/>
</dbReference>
<dbReference type="GO" id="GO:0005524">
    <property type="term" value="F:ATP binding"/>
    <property type="evidence" value="ECO:0007669"/>
    <property type="project" value="UniProtKB-KW"/>
</dbReference>
<dbReference type="PROSITE" id="PS50893">
    <property type="entry name" value="ABC_TRANSPORTER_2"/>
    <property type="match status" value="2"/>
</dbReference>
<dbReference type="CDD" id="cd03216">
    <property type="entry name" value="ABC_Carb_Monos_I"/>
    <property type="match status" value="1"/>
</dbReference>
<dbReference type="InterPro" id="IPR003439">
    <property type="entry name" value="ABC_transporter-like_ATP-bd"/>
</dbReference>
<dbReference type="InterPro" id="IPR027417">
    <property type="entry name" value="P-loop_NTPase"/>
</dbReference>
<protein>
    <submittedName>
        <fullName evidence="6">Nucleoside ABC transporter ATP-binding protein</fullName>
    </submittedName>
</protein>
<dbReference type="InterPro" id="IPR003593">
    <property type="entry name" value="AAA+_ATPase"/>
</dbReference>
<dbReference type="Gene3D" id="3.40.50.300">
    <property type="entry name" value="P-loop containing nucleotide triphosphate hydrolases"/>
    <property type="match status" value="2"/>
</dbReference>
<dbReference type="SUPFAM" id="SSF52540">
    <property type="entry name" value="P-loop containing nucleoside triphosphate hydrolases"/>
    <property type="match status" value="2"/>
</dbReference>
<evidence type="ECO:0000256" key="4">
    <source>
        <dbReference type="ARBA" id="ARBA00022840"/>
    </source>
</evidence>
<dbReference type="STRING" id="561720.SAMN06275492_10870"/>
<keyword evidence="7" id="KW-1185">Reference proteome</keyword>
<keyword evidence="3" id="KW-0547">Nucleotide-binding</keyword>
<feature type="domain" description="ABC transporter" evidence="5">
    <location>
        <begin position="257"/>
        <end position="499"/>
    </location>
</feature>
<dbReference type="CDD" id="cd03215">
    <property type="entry name" value="ABC_Carb_Monos_II"/>
    <property type="match status" value="1"/>
</dbReference>
<keyword evidence="4 6" id="KW-0067">ATP-binding</keyword>
<dbReference type="InterPro" id="IPR050107">
    <property type="entry name" value="ABC_carbohydrate_import_ATPase"/>
</dbReference>
<dbReference type="OrthoDB" id="9771863at2"/>
<dbReference type="SMART" id="SM00382">
    <property type="entry name" value="AAA"/>
    <property type="match status" value="1"/>
</dbReference>